<dbReference type="InterPro" id="IPR051686">
    <property type="entry name" value="Lipoprotein_DolP"/>
</dbReference>
<dbReference type="FunFam" id="3.30.1340.30:FF:000001">
    <property type="entry name" value="Molecular chaperone OsmY"/>
    <property type="match status" value="1"/>
</dbReference>
<feature type="domain" description="BON" evidence="8">
    <location>
        <begin position="114"/>
        <end position="182"/>
    </location>
</feature>
<dbReference type="OrthoDB" id="8686681at2"/>
<evidence type="ECO:0000256" key="6">
    <source>
        <dbReference type="SAM" id="MobiDB-lite"/>
    </source>
</evidence>
<dbReference type="Pfam" id="PF04972">
    <property type="entry name" value="BON"/>
    <property type="match status" value="1"/>
</dbReference>
<dbReference type="Proteomes" id="UP000675920">
    <property type="component" value="Unplaced"/>
</dbReference>
<keyword evidence="2 7" id="KW-0732">Signal</keyword>
<evidence type="ECO:0000313" key="10">
    <source>
        <dbReference type="RefSeq" id="WP_156924257.1"/>
    </source>
</evidence>
<feature type="signal peptide" evidence="7">
    <location>
        <begin position="1"/>
        <end position="27"/>
    </location>
</feature>
<accession>A0A8B6XBV1</accession>
<evidence type="ECO:0000313" key="9">
    <source>
        <dbReference type="Proteomes" id="UP000675920"/>
    </source>
</evidence>
<dbReference type="InterPro" id="IPR007055">
    <property type="entry name" value="BON_dom"/>
</dbReference>
<feature type="region of interest" description="Disordered" evidence="6">
    <location>
        <begin position="58"/>
        <end position="108"/>
    </location>
</feature>
<evidence type="ECO:0000256" key="5">
    <source>
        <dbReference type="ARBA" id="ARBA00070588"/>
    </source>
</evidence>
<keyword evidence="4" id="KW-0574">Periplasm</keyword>
<evidence type="ECO:0000256" key="7">
    <source>
        <dbReference type="SAM" id="SignalP"/>
    </source>
</evidence>
<dbReference type="PANTHER" id="PTHR34606:SF15">
    <property type="entry name" value="BON DOMAIN-CONTAINING PROTEIN"/>
    <property type="match status" value="1"/>
</dbReference>
<protein>
    <recommendedName>
        <fullName evidence="5">Osmotically-inducible protein Y</fullName>
    </recommendedName>
</protein>
<dbReference type="InterPro" id="IPR014004">
    <property type="entry name" value="Transpt-assoc_nodulatn_dom_bac"/>
</dbReference>
<reference evidence="10" key="1">
    <citation type="journal article" date="2003" name="Trends Biochem. Sci.">
        <title>The BON domain: a putative membrane-binding domain.</title>
        <authorList>
            <person name="Yeats C."/>
            <person name="Bateman A."/>
        </authorList>
    </citation>
    <scope>NUCLEOTIDE SEQUENCE</scope>
</reference>
<dbReference type="GO" id="GO:0042597">
    <property type="term" value="C:periplasmic space"/>
    <property type="evidence" value="ECO:0007669"/>
    <property type="project" value="UniProtKB-SubCell"/>
</dbReference>
<dbReference type="PROSITE" id="PS51257">
    <property type="entry name" value="PROKAR_LIPOPROTEIN"/>
    <property type="match status" value="1"/>
</dbReference>
<evidence type="ECO:0000256" key="4">
    <source>
        <dbReference type="ARBA" id="ARBA00022764"/>
    </source>
</evidence>
<dbReference type="AlphaFoldDB" id="A0A8B6XBV1"/>
<dbReference type="PANTHER" id="PTHR34606">
    <property type="entry name" value="BON DOMAIN-CONTAINING PROTEIN"/>
    <property type="match status" value="1"/>
</dbReference>
<evidence type="ECO:0000256" key="2">
    <source>
        <dbReference type="ARBA" id="ARBA00022729"/>
    </source>
</evidence>
<sequence length="186" mass="19037">MNVRPGHAGARRLVAVLIAALAGAGLAACDRHESEQPKTLGQQVDGAVADGRAALDKAGAATDRAAERAGEQARELADDVRQAAGRAGDATADAAHDAKDKAGAAADATGRAATDTRITAEVKTALARAPEVKARDIKVETDDGRVRLQGEVETFAAREKAEQLAASTPGVRSVDSQLIVRQGKAS</sequence>
<keyword evidence="3" id="KW-0677">Repeat</keyword>
<name>A0A8B6XBV1_9BURK</name>
<dbReference type="Gene3D" id="3.30.1340.30">
    <property type="match status" value="1"/>
</dbReference>
<feature type="compositionally biased region" description="Low complexity" evidence="6">
    <location>
        <begin position="83"/>
        <end position="93"/>
    </location>
</feature>
<feature type="chain" id="PRO_5034138216" description="Osmotically-inducible protein Y" evidence="7">
    <location>
        <begin position="28"/>
        <end position="186"/>
    </location>
</feature>
<dbReference type="PROSITE" id="PS50914">
    <property type="entry name" value="BON"/>
    <property type="match status" value="1"/>
</dbReference>
<dbReference type="RefSeq" id="WP_156924257.1">
    <property type="nucleotide sequence ID" value="NZ_AXWS01000007.1"/>
</dbReference>
<evidence type="ECO:0000256" key="1">
    <source>
        <dbReference type="ARBA" id="ARBA00004418"/>
    </source>
</evidence>
<keyword evidence="9" id="KW-1185">Reference proteome</keyword>
<evidence type="ECO:0000256" key="3">
    <source>
        <dbReference type="ARBA" id="ARBA00022737"/>
    </source>
</evidence>
<feature type="compositionally biased region" description="Basic and acidic residues" evidence="6">
    <location>
        <begin position="64"/>
        <end position="81"/>
    </location>
</feature>
<organism evidence="9 10">
    <name type="scientific">Derxia gummosa DSM 723</name>
    <dbReference type="NCBI Taxonomy" id="1121388"/>
    <lineage>
        <taxon>Bacteria</taxon>
        <taxon>Pseudomonadati</taxon>
        <taxon>Pseudomonadota</taxon>
        <taxon>Betaproteobacteria</taxon>
        <taxon>Burkholderiales</taxon>
        <taxon>Alcaligenaceae</taxon>
        <taxon>Derxia</taxon>
    </lineage>
</organism>
<comment type="subcellular location">
    <subcellularLocation>
        <location evidence="1">Periplasm</location>
    </subcellularLocation>
</comment>
<proteinExistence type="predicted"/>
<reference evidence="10" key="2">
    <citation type="submission" date="2025-08" db="UniProtKB">
        <authorList>
            <consortium name="RefSeq"/>
        </authorList>
    </citation>
    <scope>IDENTIFICATION</scope>
</reference>
<dbReference type="SMART" id="SM00749">
    <property type="entry name" value="BON"/>
    <property type="match status" value="1"/>
</dbReference>
<evidence type="ECO:0000259" key="8">
    <source>
        <dbReference type="PROSITE" id="PS50914"/>
    </source>
</evidence>